<dbReference type="OrthoDB" id="9763003at2"/>
<evidence type="ECO:0000313" key="7">
    <source>
        <dbReference type="EMBL" id="TDK43984.1"/>
    </source>
</evidence>
<gene>
    <name evidence="7" type="ORF">E1832_17110</name>
</gene>
<feature type="transmembrane region" description="Helical" evidence="6">
    <location>
        <begin position="85"/>
        <end position="106"/>
    </location>
</feature>
<sequence length="531" mass="55960">MNSDIFLLVGGVGMFLMGMDVMTRALKDIAGSNLRGILARFTTTPLRGVLTGAAATALIQSSSATTVMTVGFVGAGLMSLPQALGIIYGANIGTTATGWLVSLLGFKLQLETVAMVTLLPASLINLLGRGGLARAGQVVAGLCLLLIGLELMQNAMAGATGLLRPEALPQGGLWGMLALAVAGLALTVLIQSSSATVALALVMLQGGSINLMQAAALVVGMNIGTTFTALLASVGGARVMRQAAVANLAFNVITSTIAFPLLLVLGPGLERLAAATGPLTALLMFHTGFNLAGTTLFLPMTGRFTALVARLVPARDEGGLALGLDRALLSDARAALTAARGASALLATRMFAALSAALQDQPDYRRLSALEPEMAKAIDELAQFLANLRLPADLPAEEEVYSALLHEADHLRRLLHRAGQKDRIQSLVEDRILRRPAVLMGGILARAASESGRYLESDRLARLETLIRHRTGRHRRGLLLGEHAGLYTLTEVFAHTDAMRWLQRVVHHTERIGYYDRTALRGLQQEAPPAA</sequence>
<dbReference type="GO" id="GO:0005436">
    <property type="term" value="F:sodium:phosphate symporter activity"/>
    <property type="evidence" value="ECO:0007669"/>
    <property type="project" value="InterPro"/>
</dbReference>
<feature type="transmembrane region" description="Helical" evidence="6">
    <location>
        <begin position="135"/>
        <end position="153"/>
    </location>
</feature>
<dbReference type="PANTHER" id="PTHR10010:SF46">
    <property type="entry name" value="SODIUM-DEPENDENT PHOSPHATE TRANSPORT PROTEIN 2B"/>
    <property type="match status" value="1"/>
</dbReference>
<reference evidence="7 8" key="1">
    <citation type="submission" date="2019-03" db="EMBL/GenBank/DDBJ databases">
        <title>Ruegeria lutea sp. nov., a novel strain, isolated from marine sediment, the Masan Bay, South Korea.</title>
        <authorList>
            <person name="Kim J."/>
            <person name="Kim D.-Y."/>
            <person name="Lee S.-S."/>
        </authorList>
    </citation>
    <scope>NUCLEOTIDE SEQUENCE [LARGE SCALE GENOMIC DNA]</scope>
    <source>
        <strain evidence="7 8">318-1</strain>
    </source>
</reference>
<evidence type="ECO:0000256" key="1">
    <source>
        <dbReference type="ARBA" id="ARBA00004651"/>
    </source>
</evidence>
<dbReference type="Pfam" id="PF02690">
    <property type="entry name" value="Na_Pi_cotrans"/>
    <property type="match status" value="2"/>
</dbReference>
<keyword evidence="2" id="KW-1003">Cell membrane</keyword>
<dbReference type="NCBIfam" id="NF037997">
    <property type="entry name" value="Na_Pi_symport"/>
    <property type="match status" value="1"/>
</dbReference>
<name>A0A4R5UXC2_9RHOB</name>
<dbReference type="Proteomes" id="UP000295301">
    <property type="component" value="Unassembled WGS sequence"/>
</dbReference>
<keyword evidence="5 6" id="KW-0472">Membrane</keyword>
<feature type="transmembrane region" description="Helical" evidence="6">
    <location>
        <begin position="49"/>
        <end position="73"/>
    </location>
</feature>
<feature type="transmembrane region" description="Helical" evidence="6">
    <location>
        <begin position="248"/>
        <end position="269"/>
    </location>
</feature>
<dbReference type="RefSeq" id="WP_133360981.1">
    <property type="nucleotide sequence ID" value="NZ_SMUV01000071.1"/>
</dbReference>
<organism evidence="7 8">
    <name type="scientific">Antarcticimicrobium luteum</name>
    <dbReference type="NCBI Taxonomy" id="2547397"/>
    <lineage>
        <taxon>Bacteria</taxon>
        <taxon>Pseudomonadati</taxon>
        <taxon>Pseudomonadota</taxon>
        <taxon>Alphaproteobacteria</taxon>
        <taxon>Rhodobacterales</taxon>
        <taxon>Paracoccaceae</taxon>
        <taxon>Antarcticimicrobium</taxon>
    </lineage>
</organism>
<comment type="subcellular location">
    <subcellularLocation>
        <location evidence="1">Cell membrane</location>
        <topology evidence="1">Multi-pass membrane protein</topology>
    </subcellularLocation>
</comment>
<feature type="transmembrane region" description="Helical" evidence="6">
    <location>
        <begin position="214"/>
        <end position="236"/>
    </location>
</feature>
<evidence type="ECO:0000313" key="8">
    <source>
        <dbReference type="Proteomes" id="UP000295301"/>
    </source>
</evidence>
<evidence type="ECO:0000256" key="6">
    <source>
        <dbReference type="SAM" id="Phobius"/>
    </source>
</evidence>
<keyword evidence="4 6" id="KW-1133">Transmembrane helix</keyword>
<dbReference type="GO" id="GO:0044341">
    <property type="term" value="P:sodium-dependent phosphate transport"/>
    <property type="evidence" value="ECO:0007669"/>
    <property type="project" value="InterPro"/>
</dbReference>
<dbReference type="AlphaFoldDB" id="A0A4R5UXC2"/>
<feature type="transmembrane region" description="Helical" evidence="6">
    <location>
        <begin position="173"/>
        <end position="202"/>
    </location>
</feature>
<keyword evidence="3 6" id="KW-0812">Transmembrane</keyword>
<evidence type="ECO:0000256" key="5">
    <source>
        <dbReference type="ARBA" id="ARBA00023136"/>
    </source>
</evidence>
<protein>
    <submittedName>
        <fullName evidence="7">Na/Pi cotransporter family protein</fullName>
    </submittedName>
</protein>
<dbReference type="EMBL" id="SMUV01000071">
    <property type="protein sequence ID" value="TDK43984.1"/>
    <property type="molecule type" value="Genomic_DNA"/>
</dbReference>
<keyword evidence="8" id="KW-1185">Reference proteome</keyword>
<dbReference type="PANTHER" id="PTHR10010">
    <property type="entry name" value="SOLUTE CARRIER FAMILY 34 SODIUM PHOSPHATE , MEMBER 2-RELATED"/>
    <property type="match status" value="1"/>
</dbReference>
<accession>A0A4R5UXC2</accession>
<feature type="transmembrane region" description="Helical" evidence="6">
    <location>
        <begin position="281"/>
        <end position="300"/>
    </location>
</feature>
<dbReference type="InterPro" id="IPR003841">
    <property type="entry name" value="Na/Pi_transpt"/>
</dbReference>
<evidence type="ECO:0000256" key="3">
    <source>
        <dbReference type="ARBA" id="ARBA00022692"/>
    </source>
</evidence>
<evidence type="ECO:0000256" key="2">
    <source>
        <dbReference type="ARBA" id="ARBA00022475"/>
    </source>
</evidence>
<proteinExistence type="predicted"/>
<dbReference type="GO" id="GO:0005886">
    <property type="term" value="C:plasma membrane"/>
    <property type="evidence" value="ECO:0007669"/>
    <property type="project" value="UniProtKB-SubCell"/>
</dbReference>
<comment type="caution">
    <text evidence="7">The sequence shown here is derived from an EMBL/GenBank/DDBJ whole genome shotgun (WGS) entry which is preliminary data.</text>
</comment>
<evidence type="ECO:0000256" key="4">
    <source>
        <dbReference type="ARBA" id="ARBA00022989"/>
    </source>
</evidence>